<evidence type="ECO:0000259" key="12">
    <source>
        <dbReference type="Pfam" id="PF22599"/>
    </source>
</evidence>
<dbReference type="InterPro" id="IPR054384">
    <property type="entry name" value="SecDF_P1_head"/>
</dbReference>
<comment type="caution">
    <text evidence="9">Lacks conserved residue(s) required for the propagation of feature annotation.</text>
</comment>
<dbReference type="InterPro" id="IPR001036">
    <property type="entry name" value="Acrflvin-R"/>
</dbReference>
<evidence type="ECO:0000256" key="8">
    <source>
        <dbReference type="ARBA" id="ARBA00023136"/>
    </source>
</evidence>
<evidence type="ECO:0000256" key="7">
    <source>
        <dbReference type="ARBA" id="ARBA00023010"/>
    </source>
</evidence>
<dbReference type="Pfam" id="PF02355">
    <property type="entry name" value="SecD_SecF_C"/>
    <property type="match status" value="1"/>
</dbReference>
<dbReference type="GO" id="GO:0005886">
    <property type="term" value="C:plasma membrane"/>
    <property type="evidence" value="ECO:0007669"/>
    <property type="project" value="UniProtKB-SubCell"/>
</dbReference>
<comment type="similarity">
    <text evidence="9">Belongs to the SecD/SecF family. SecD subfamily.</text>
</comment>
<dbReference type="Gene3D" id="1.20.1640.10">
    <property type="entry name" value="Multidrug efflux transporter AcrB transmembrane domain"/>
    <property type="match status" value="1"/>
</dbReference>
<dbReference type="PANTHER" id="PTHR30081">
    <property type="entry name" value="PROTEIN-EXPORT MEMBRANE PROTEIN SEC"/>
    <property type="match status" value="1"/>
</dbReference>
<accession>A0A1F6BYL2</accession>
<dbReference type="Pfam" id="PF21760">
    <property type="entry name" value="SecD_1st"/>
    <property type="match status" value="1"/>
</dbReference>
<keyword evidence="2 9" id="KW-0813">Transport</keyword>
<dbReference type="Proteomes" id="UP000176322">
    <property type="component" value="Unassembled WGS sequence"/>
</dbReference>
<evidence type="ECO:0000256" key="1">
    <source>
        <dbReference type="ARBA" id="ARBA00004651"/>
    </source>
</evidence>
<feature type="domain" description="Protein translocase subunit SecDF P1" evidence="11">
    <location>
        <begin position="68"/>
        <end position="132"/>
    </location>
</feature>
<proteinExistence type="inferred from homology"/>
<dbReference type="NCBIfam" id="TIGR00916">
    <property type="entry name" value="2A0604s01"/>
    <property type="match status" value="1"/>
</dbReference>
<feature type="transmembrane region" description="Helical" evidence="9">
    <location>
        <begin position="409"/>
        <end position="433"/>
    </location>
</feature>
<evidence type="ECO:0000256" key="4">
    <source>
        <dbReference type="ARBA" id="ARBA00022692"/>
    </source>
</evidence>
<dbReference type="Pfam" id="PF22599">
    <property type="entry name" value="SecDF_P1_head"/>
    <property type="match status" value="1"/>
</dbReference>
<dbReference type="GO" id="GO:0065002">
    <property type="term" value="P:intracellular protein transmembrane transport"/>
    <property type="evidence" value="ECO:0007669"/>
    <property type="project" value="UniProtKB-UniRule"/>
</dbReference>
<dbReference type="HAMAP" id="MF_01463_B">
    <property type="entry name" value="SecD_B"/>
    <property type="match status" value="1"/>
</dbReference>
<evidence type="ECO:0000313" key="13">
    <source>
        <dbReference type="EMBL" id="OGG41587.1"/>
    </source>
</evidence>
<keyword evidence="3 9" id="KW-1003">Cell membrane</keyword>
<dbReference type="Gene3D" id="3.30.1360.200">
    <property type="match status" value="1"/>
</dbReference>
<evidence type="ECO:0000256" key="6">
    <source>
        <dbReference type="ARBA" id="ARBA00022989"/>
    </source>
</evidence>
<dbReference type="NCBIfam" id="TIGR01129">
    <property type="entry name" value="secD"/>
    <property type="match status" value="1"/>
</dbReference>
<comment type="subcellular location">
    <subcellularLocation>
        <location evidence="1 9">Cell membrane</location>
        <topology evidence="1 9">Multi-pass membrane protein</topology>
    </subcellularLocation>
</comment>
<dbReference type="Gene3D" id="3.30.70.3400">
    <property type="match status" value="1"/>
</dbReference>
<feature type="transmembrane region" description="Helical" evidence="9">
    <location>
        <begin position="383"/>
        <end position="403"/>
    </location>
</feature>
<evidence type="ECO:0000256" key="3">
    <source>
        <dbReference type="ARBA" id="ARBA00022475"/>
    </source>
</evidence>
<dbReference type="STRING" id="1798475.A2837_00350"/>
<protein>
    <recommendedName>
        <fullName evidence="9">Protein translocase subunit SecD</fullName>
    </recommendedName>
</protein>
<dbReference type="PRINTS" id="PR00702">
    <property type="entry name" value="ACRIFLAVINRP"/>
</dbReference>
<sequence length="455" mass="48595">MTVRVFYALVTLALSAAVAFFVYQNTISGDAKYPFKFGLDLAGGSQLTYVADISKVNPAEVPELMEVLRGVIERRVNVFGVSEPLVQVEKSSVVAETVEQRLIVELPGVTDIDEAVKSIGETPLLEFKLVDETVLAAQVALENSLPEGVTVKPSEGAKEPYIETGLTGRYLKSAQLQFVGQTNAGLANEPIVAISFNEEGAELFAEITGNNPGKNLAIFLDGEIISSPRINERITGGQAIISGGFTPDEARSLAENLSFGALPVPIKLDSTETIGSSLGERALRDGVYAGVVGFIVLSMFMILWYRLTGLVAVISLLIYVALMLALFQFIPVVLTAAGMAGLILSIGLAVDANVLIAERIKEELRTGKGTDEAIKEGFGRAWLAIRDANVAHIIAGVILFWFGTSLIKGFALVLLIGVFVSMLSAITISRTLLRAIPVNTNTKVGRFLMSSGLAK</sequence>
<dbReference type="EMBL" id="MFKO01000007">
    <property type="protein sequence ID" value="OGG41587.1"/>
    <property type="molecule type" value="Genomic_DNA"/>
</dbReference>
<feature type="transmembrane region" description="Helical" evidence="9">
    <location>
        <begin position="310"/>
        <end position="330"/>
    </location>
</feature>
<evidence type="ECO:0000256" key="5">
    <source>
        <dbReference type="ARBA" id="ARBA00022927"/>
    </source>
</evidence>
<name>A0A1F6BYL2_9BACT</name>
<dbReference type="GO" id="GO:0006605">
    <property type="term" value="P:protein targeting"/>
    <property type="evidence" value="ECO:0007669"/>
    <property type="project" value="UniProtKB-UniRule"/>
</dbReference>
<keyword evidence="7 9" id="KW-0811">Translocation</keyword>
<reference evidence="13 14" key="1">
    <citation type="journal article" date="2016" name="Nat. Commun.">
        <title>Thousands of microbial genomes shed light on interconnected biogeochemical processes in an aquifer system.</title>
        <authorList>
            <person name="Anantharaman K."/>
            <person name="Brown C.T."/>
            <person name="Hug L.A."/>
            <person name="Sharon I."/>
            <person name="Castelle C.J."/>
            <person name="Probst A.J."/>
            <person name="Thomas B.C."/>
            <person name="Singh A."/>
            <person name="Wilkins M.J."/>
            <person name="Karaoz U."/>
            <person name="Brodie E.L."/>
            <person name="Williams K.H."/>
            <person name="Hubbard S.S."/>
            <person name="Banfield J.F."/>
        </authorList>
    </citation>
    <scope>NUCLEOTIDE SEQUENCE [LARGE SCALE GENOMIC DNA]</scope>
</reference>
<evidence type="ECO:0000259" key="11">
    <source>
        <dbReference type="Pfam" id="PF21760"/>
    </source>
</evidence>
<keyword evidence="8 9" id="KW-0472">Membrane</keyword>
<feature type="transmembrane region" description="Helical" evidence="9">
    <location>
        <begin position="336"/>
        <end position="356"/>
    </location>
</feature>
<comment type="subunit">
    <text evidence="9">Forms a complex with SecF. Part of the essential Sec protein translocation apparatus which comprises SecA, SecYEG and auxiliary proteins SecDF. Other proteins may also be involved.</text>
</comment>
<organism evidence="13 14">
    <name type="scientific">Candidatus Kaiserbacteria bacterium RIFCSPHIGHO2_01_FULL_46_22</name>
    <dbReference type="NCBI Taxonomy" id="1798475"/>
    <lineage>
        <taxon>Bacteria</taxon>
        <taxon>Candidatus Kaiseribacteriota</taxon>
    </lineage>
</organism>
<dbReference type="InterPro" id="IPR048631">
    <property type="entry name" value="SecD_1st"/>
</dbReference>
<dbReference type="SUPFAM" id="SSF82866">
    <property type="entry name" value="Multidrug efflux transporter AcrB transmembrane domain"/>
    <property type="match status" value="1"/>
</dbReference>
<keyword evidence="5 9" id="KW-0653">Protein transport</keyword>
<feature type="domain" description="SecDF P1 head subdomain" evidence="12">
    <location>
        <begin position="164"/>
        <end position="264"/>
    </location>
</feature>
<dbReference type="InterPro" id="IPR048634">
    <property type="entry name" value="SecD_SecF_C"/>
</dbReference>
<dbReference type="InterPro" id="IPR055344">
    <property type="entry name" value="SecD_SecF_C_bact"/>
</dbReference>
<dbReference type="AlphaFoldDB" id="A0A1F6BYL2"/>
<feature type="domain" description="Protein export membrane protein SecD/SecF C-terminal" evidence="10">
    <location>
        <begin position="267"/>
        <end position="435"/>
    </location>
</feature>
<evidence type="ECO:0000313" key="14">
    <source>
        <dbReference type="Proteomes" id="UP000176322"/>
    </source>
</evidence>
<dbReference type="GO" id="GO:0043952">
    <property type="term" value="P:protein transport by the Sec complex"/>
    <property type="evidence" value="ECO:0007669"/>
    <property type="project" value="UniProtKB-UniRule"/>
</dbReference>
<keyword evidence="6 9" id="KW-1133">Transmembrane helix</keyword>
<feature type="transmembrane region" description="Helical" evidence="9">
    <location>
        <begin position="286"/>
        <end position="305"/>
    </location>
</feature>
<dbReference type="InterPro" id="IPR022813">
    <property type="entry name" value="SecD/SecF_arch_bac"/>
</dbReference>
<evidence type="ECO:0000259" key="10">
    <source>
        <dbReference type="Pfam" id="PF02355"/>
    </source>
</evidence>
<comment type="function">
    <text evidence="9">Part of the Sec protein translocase complex. Interacts with the SecYEG preprotein conducting channel. SecDF uses the proton motive force (PMF) to complete protein translocation after the ATP-dependent function of SecA.</text>
</comment>
<evidence type="ECO:0000256" key="2">
    <source>
        <dbReference type="ARBA" id="ARBA00022448"/>
    </source>
</evidence>
<dbReference type="PANTHER" id="PTHR30081:SF1">
    <property type="entry name" value="PROTEIN TRANSLOCASE SUBUNIT SECD"/>
    <property type="match status" value="1"/>
</dbReference>
<dbReference type="InterPro" id="IPR005791">
    <property type="entry name" value="SecD"/>
</dbReference>
<gene>
    <name evidence="9" type="primary">secD</name>
    <name evidence="13" type="ORF">A2837_00350</name>
</gene>
<comment type="caution">
    <text evidence="13">The sequence shown here is derived from an EMBL/GenBank/DDBJ whole genome shotgun (WGS) entry which is preliminary data.</text>
</comment>
<keyword evidence="4 9" id="KW-0812">Transmembrane</keyword>
<evidence type="ECO:0000256" key="9">
    <source>
        <dbReference type="HAMAP-Rule" id="MF_01463"/>
    </source>
</evidence>
<dbReference type="GO" id="GO:0015450">
    <property type="term" value="F:protein-transporting ATPase activity"/>
    <property type="evidence" value="ECO:0007669"/>
    <property type="project" value="InterPro"/>
</dbReference>